<feature type="compositionally biased region" description="Basic and acidic residues" evidence="1">
    <location>
        <begin position="364"/>
        <end position="387"/>
    </location>
</feature>
<evidence type="ECO:0000313" key="2">
    <source>
        <dbReference type="EMBL" id="CAE2329601.1"/>
    </source>
</evidence>
<feature type="compositionally biased region" description="Polar residues" evidence="1">
    <location>
        <begin position="541"/>
        <end position="553"/>
    </location>
</feature>
<dbReference type="AlphaFoldDB" id="A0A7S4PBN8"/>
<accession>A0A7S4PBN8</accession>
<protein>
    <submittedName>
        <fullName evidence="2">Uncharacterized protein</fullName>
    </submittedName>
</protein>
<sequence length="583" mass="65511">MRVMKFDMKVMKAVMKDDLMTCRRFQNFYNSVLKAFDLSWPYGKSVYTRRYDDIGDYLNENKDGFVQVDAIRQFDKVDFFFVDGDLQLRPWTQKVDKVFRLMQMCAQTGKCFFASSAFAAIVLCAINTRGIVEKIGRLHPSYPEGGNVEILNRVRPAHDQLFLDAQTGDMYKFDGDSGQWKKSFNCGLRRRRLQTNAKRLLGRFSMAYPRIMPEDHHEGQPGEVETSVMKWHVNHWLFQGLNAQRPFLFKLASTKWALSEATNSTKVSVLVEGPEGTIMFESGHFLCMETTMWACDKYPVLQTMMNNFVRVKSGIMQKLERLDYCSQLVLKVGEGSARDIMSRTIRPRSAIQLSVKQRLSYTKPGEEEGGREELSSHEHRASIKSEDLMPSARRPTTAGTHHFHPSTNESRLKLTARTGSSRSSSSFVSKTFTTTSAYQRPASASFSGTMTSRVMKRMEESLPSHDTTLLIAGLVSGNVIGKDSVMKLTRKLSAHSSSADIPSAKQANEIVKDVERACGGGSIGREERKNVSDEGPADFQLTFSSGGYDSQGDSRLASEGRGQVSRSWETEGRRGGGESGQGW</sequence>
<dbReference type="EMBL" id="HBKN01041435">
    <property type="protein sequence ID" value="CAE2329601.1"/>
    <property type="molecule type" value="Transcribed_RNA"/>
</dbReference>
<reference evidence="2" key="1">
    <citation type="submission" date="2021-01" db="EMBL/GenBank/DDBJ databases">
        <authorList>
            <person name="Corre E."/>
            <person name="Pelletier E."/>
            <person name="Niang G."/>
            <person name="Scheremetjew M."/>
            <person name="Finn R."/>
            <person name="Kale V."/>
            <person name="Holt S."/>
            <person name="Cochrane G."/>
            <person name="Meng A."/>
            <person name="Brown T."/>
            <person name="Cohen L."/>
        </authorList>
    </citation>
    <scope>NUCLEOTIDE SEQUENCE</scope>
    <source>
        <strain evidence="2">CCMP 2712</strain>
    </source>
</reference>
<evidence type="ECO:0000256" key="1">
    <source>
        <dbReference type="SAM" id="MobiDB-lite"/>
    </source>
</evidence>
<feature type="region of interest" description="Disordered" evidence="1">
    <location>
        <begin position="356"/>
        <end position="431"/>
    </location>
</feature>
<gene>
    <name evidence="2" type="ORF">GTHE00462_LOCUS32367</name>
</gene>
<proteinExistence type="predicted"/>
<organism evidence="2">
    <name type="scientific">Guillardia theta</name>
    <name type="common">Cryptophyte</name>
    <name type="synonym">Cryptomonas phi</name>
    <dbReference type="NCBI Taxonomy" id="55529"/>
    <lineage>
        <taxon>Eukaryota</taxon>
        <taxon>Cryptophyceae</taxon>
        <taxon>Pyrenomonadales</taxon>
        <taxon>Geminigeraceae</taxon>
        <taxon>Guillardia</taxon>
    </lineage>
</organism>
<feature type="compositionally biased region" description="Low complexity" evidence="1">
    <location>
        <begin position="415"/>
        <end position="431"/>
    </location>
</feature>
<name>A0A7S4PBN8_GUITH</name>
<feature type="region of interest" description="Disordered" evidence="1">
    <location>
        <begin position="519"/>
        <end position="583"/>
    </location>
</feature>